<dbReference type="AlphaFoldDB" id="A0A068T6G4"/>
<evidence type="ECO:0000313" key="1">
    <source>
        <dbReference type="EMBL" id="CDN54083.1"/>
    </source>
</evidence>
<dbReference type="PATRIC" id="fig|1028801.3.peg.1766"/>
<protein>
    <submittedName>
        <fullName evidence="1">Uncharacterized protein</fullName>
    </submittedName>
</protein>
<dbReference type="eggNOG" id="ENOG50309EV">
    <property type="taxonomic scope" value="Bacteria"/>
</dbReference>
<name>A0A068T6G4_NEOGA</name>
<dbReference type="RefSeq" id="WP_258719133.1">
    <property type="nucleotide sequence ID" value="NZ_HG938355.1"/>
</dbReference>
<sequence>MRIIFIVMIVSVLSILAFKYADQSLGGGDILASPTELSVQN</sequence>
<dbReference type="Proteomes" id="UP000028186">
    <property type="component" value="Chromosome I"/>
</dbReference>
<gene>
    <name evidence="1" type="ORF">RG1141_CH17400</name>
</gene>
<dbReference type="HOGENOM" id="CLU_3273343_0_0_5"/>
<evidence type="ECO:0000313" key="2">
    <source>
        <dbReference type="Proteomes" id="UP000028186"/>
    </source>
</evidence>
<reference evidence="2" key="1">
    <citation type="journal article" date="2014" name="BMC Genomics">
        <title>Genome sequencing of two Neorhizobium galegae strains reveals a noeT gene responsible for the unusual acetylation of the nodulation factors.</title>
        <authorList>
            <person name="Osterman J."/>
            <person name="Marsh J."/>
            <person name="Laine P.K."/>
            <person name="Zeng Z."/>
            <person name="Alatalo E."/>
            <person name="Sullivan J.T."/>
            <person name="Young J.P."/>
            <person name="Thomas-Oates J."/>
            <person name="Paulin L."/>
            <person name="Lindstrom K."/>
        </authorList>
    </citation>
    <scope>NUCLEOTIDE SEQUENCE [LARGE SCALE GENOMIC DNA]</scope>
    <source>
        <strain evidence="2">HAMBI 1141</strain>
    </source>
</reference>
<organism evidence="1 2">
    <name type="scientific">Neorhizobium galegae bv. officinalis bv. officinalis str. HAMBI 1141</name>
    <dbReference type="NCBI Taxonomy" id="1028801"/>
    <lineage>
        <taxon>Bacteria</taxon>
        <taxon>Pseudomonadati</taxon>
        <taxon>Pseudomonadota</taxon>
        <taxon>Alphaproteobacteria</taxon>
        <taxon>Hyphomicrobiales</taxon>
        <taxon>Rhizobiaceae</taxon>
        <taxon>Rhizobium/Agrobacterium group</taxon>
        <taxon>Neorhizobium</taxon>
    </lineage>
</organism>
<dbReference type="KEGG" id="ngl:RG1141_CH17400"/>
<accession>A0A068T6G4</accession>
<proteinExistence type="predicted"/>
<dbReference type="EMBL" id="HG938355">
    <property type="protein sequence ID" value="CDN54083.1"/>
    <property type="molecule type" value="Genomic_DNA"/>
</dbReference>